<evidence type="ECO:0000313" key="3">
    <source>
        <dbReference type="Proteomes" id="UP000604046"/>
    </source>
</evidence>
<proteinExistence type="predicted"/>
<feature type="region of interest" description="Disordered" evidence="1">
    <location>
        <begin position="1"/>
        <end position="31"/>
    </location>
</feature>
<accession>A0A812NRT8</accession>
<dbReference type="EMBL" id="CAJNDS010002070">
    <property type="protein sequence ID" value="CAE7304629.1"/>
    <property type="molecule type" value="Genomic_DNA"/>
</dbReference>
<gene>
    <name evidence="2" type="ORF">SNAT2548_LOCUS16016</name>
</gene>
<dbReference type="Proteomes" id="UP000604046">
    <property type="component" value="Unassembled WGS sequence"/>
</dbReference>
<evidence type="ECO:0000256" key="1">
    <source>
        <dbReference type="SAM" id="MobiDB-lite"/>
    </source>
</evidence>
<feature type="compositionally biased region" description="Low complexity" evidence="1">
    <location>
        <begin position="16"/>
        <end position="30"/>
    </location>
</feature>
<keyword evidence="3" id="KW-1185">Reference proteome</keyword>
<reference evidence="2" key="1">
    <citation type="submission" date="2021-02" db="EMBL/GenBank/DDBJ databases">
        <authorList>
            <person name="Dougan E. K."/>
            <person name="Rhodes N."/>
            <person name="Thang M."/>
            <person name="Chan C."/>
        </authorList>
    </citation>
    <scope>NUCLEOTIDE SEQUENCE</scope>
</reference>
<name>A0A812NRT8_9DINO</name>
<protein>
    <submittedName>
        <fullName evidence="2">Uncharacterized protein</fullName>
    </submittedName>
</protein>
<dbReference type="AlphaFoldDB" id="A0A812NRT8"/>
<organism evidence="2 3">
    <name type="scientific">Symbiodinium natans</name>
    <dbReference type="NCBI Taxonomy" id="878477"/>
    <lineage>
        <taxon>Eukaryota</taxon>
        <taxon>Sar</taxon>
        <taxon>Alveolata</taxon>
        <taxon>Dinophyceae</taxon>
        <taxon>Suessiales</taxon>
        <taxon>Symbiodiniaceae</taxon>
        <taxon>Symbiodinium</taxon>
    </lineage>
</organism>
<comment type="caution">
    <text evidence="2">The sequence shown here is derived from an EMBL/GenBank/DDBJ whole genome shotgun (WGS) entry which is preliminary data.</text>
</comment>
<sequence length="72" mass="7461">MGASARRQEPPTCTVPASPEAAPAETSNEAEVVEVAEKVPEPAPELTTNSVVESPAINLTGEDWAAFLTLNA</sequence>
<evidence type="ECO:0000313" key="2">
    <source>
        <dbReference type="EMBL" id="CAE7304629.1"/>
    </source>
</evidence>